<keyword evidence="1" id="KW-0808">Transferase</keyword>
<dbReference type="SUPFAM" id="SSF55729">
    <property type="entry name" value="Acyl-CoA N-acyltransferases (Nat)"/>
    <property type="match status" value="1"/>
</dbReference>
<dbReference type="PANTHER" id="PTHR43072:SF23">
    <property type="entry name" value="UPF0039 PROTEIN C11D3.02C"/>
    <property type="match status" value="1"/>
</dbReference>
<keyword evidence="5" id="KW-1185">Reference proteome</keyword>
<evidence type="ECO:0000259" key="3">
    <source>
        <dbReference type="PROSITE" id="PS51186"/>
    </source>
</evidence>
<sequence>MKEVYVREMTEKDWSAVSDIYQRGIDTGHATFQTESPSWYDWNDGHMDQCRYVALIEGKIEGWIALSAFSKRYAYRGVAEVSIYVNPQSSGQGIGYRLMSHMINASEEAKIWTLIAGIFPENTGSVRLHEKSGFRAIGIREKIGEMRGVWRDVMLMERRSKVVNYQN</sequence>
<dbReference type="EMBL" id="CP104006">
    <property type="protein sequence ID" value="UWM44825.1"/>
    <property type="molecule type" value="Genomic_DNA"/>
</dbReference>
<keyword evidence="2" id="KW-0012">Acyltransferase</keyword>
<protein>
    <submittedName>
        <fullName evidence="4">GNAT family N-acetyltransferase</fullName>
    </submittedName>
</protein>
<evidence type="ECO:0000313" key="4">
    <source>
        <dbReference type="EMBL" id="UWM44825.1"/>
    </source>
</evidence>
<gene>
    <name evidence="4" type="ORF">N0H69_19615</name>
</gene>
<dbReference type="CDD" id="cd04301">
    <property type="entry name" value="NAT_SF"/>
    <property type="match status" value="1"/>
</dbReference>
<dbReference type="PROSITE" id="PS51186">
    <property type="entry name" value="GNAT"/>
    <property type="match status" value="1"/>
</dbReference>
<dbReference type="GeneID" id="75142256"/>
<dbReference type="RefSeq" id="WP_050151553.1">
    <property type="nucleotide sequence ID" value="NZ_CABHWQ010000012.1"/>
</dbReference>
<dbReference type="Proteomes" id="UP001057860">
    <property type="component" value="Chromosome"/>
</dbReference>
<dbReference type="Pfam" id="PF00583">
    <property type="entry name" value="Acetyltransf_1"/>
    <property type="match status" value="1"/>
</dbReference>
<evidence type="ECO:0000256" key="1">
    <source>
        <dbReference type="ARBA" id="ARBA00022679"/>
    </source>
</evidence>
<reference evidence="4" key="1">
    <citation type="submission" date="2022-08" db="EMBL/GenBank/DDBJ databases">
        <authorList>
            <person name="Bogun A."/>
            <person name="Kislichkina A."/>
            <person name="Solomentsev V."/>
            <person name="Skryabin Y."/>
            <person name="Sizova A."/>
            <person name="Platonov M."/>
            <person name="Dentovskaya S."/>
        </authorList>
    </citation>
    <scope>NUCLEOTIDE SEQUENCE</scope>
    <source>
        <strain evidence="4">SCPM-O-B-7604</strain>
    </source>
</reference>
<dbReference type="Gene3D" id="3.40.630.30">
    <property type="match status" value="1"/>
</dbReference>
<evidence type="ECO:0000256" key="2">
    <source>
        <dbReference type="ARBA" id="ARBA00023315"/>
    </source>
</evidence>
<accession>A0ABY5UQJ4</accession>
<feature type="domain" description="N-acetyltransferase" evidence="3">
    <location>
        <begin position="4"/>
        <end position="157"/>
    </location>
</feature>
<organism evidence="4 5">
    <name type="scientific">Yersinia alsatica</name>
    <dbReference type="NCBI Taxonomy" id="2890317"/>
    <lineage>
        <taxon>Bacteria</taxon>
        <taxon>Pseudomonadati</taxon>
        <taxon>Pseudomonadota</taxon>
        <taxon>Gammaproteobacteria</taxon>
        <taxon>Enterobacterales</taxon>
        <taxon>Yersiniaceae</taxon>
        <taxon>Yersinia</taxon>
    </lineage>
</organism>
<dbReference type="InterPro" id="IPR016181">
    <property type="entry name" value="Acyl_CoA_acyltransferase"/>
</dbReference>
<dbReference type="InterPro" id="IPR000182">
    <property type="entry name" value="GNAT_dom"/>
</dbReference>
<dbReference type="PANTHER" id="PTHR43072">
    <property type="entry name" value="N-ACETYLTRANSFERASE"/>
    <property type="match status" value="1"/>
</dbReference>
<proteinExistence type="predicted"/>
<evidence type="ECO:0000313" key="5">
    <source>
        <dbReference type="Proteomes" id="UP001057860"/>
    </source>
</evidence>
<name>A0ABY5UQJ4_9GAMM</name>